<protein>
    <submittedName>
        <fullName evidence="1">Peptidoglycan L-alanyl-D-glutamate endopeptidase CwlK</fullName>
        <ecNumber evidence="1">3.4.-.-</ecNumber>
    </submittedName>
</protein>
<keyword evidence="2" id="KW-1185">Reference proteome</keyword>
<dbReference type="CDD" id="cd14845">
    <property type="entry name" value="L-Ala-D-Glu_peptidase_like"/>
    <property type="match status" value="1"/>
</dbReference>
<dbReference type="PANTHER" id="PTHR34385:SF1">
    <property type="entry name" value="PEPTIDOGLYCAN L-ALANYL-D-GLUTAMATE ENDOPEPTIDASE CWLK"/>
    <property type="match status" value="1"/>
</dbReference>
<dbReference type="OrthoDB" id="9799970at2"/>
<gene>
    <name evidence="1" type="primary">cwlK_2</name>
    <name evidence="1" type="ORF">CB4_03119</name>
</gene>
<proteinExistence type="predicted"/>
<evidence type="ECO:0000313" key="1">
    <source>
        <dbReference type="EMBL" id="BAU28942.1"/>
    </source>
</evidence>
<reference evidence="1 2" key="1">
    <citation type="submission" date="2015-12" db="EMBL/GenBank/DDBJ databases">
        <title>Genome sequence of Aneurinibacillus soli.</title>
        <authorList>
            <person name="Lee J.S."/>
            <person name="Lee K.C."/>
            <person name="Kim K.K."/>
            <person name="Lee B.W."/>
        </authorList>
    </citation>
    <scope>NUCLEOTIDE SEQUENCE [LARGE SCALE GENOMIC DNA]</scope>
    <source>
        <strain evidence="1 2">CB4</strain>
    </source>
</reference>
<accession>A0A0U5BL79</accession>
<name>A0A0U5BL79_9BACL</name>
<keyword evidence="1" id="KW-0378">Hydrolase</keyword>
<dbReference type="Gene3D" id="3.30.1380.10">
    <property type="match status" value="1"/>
</dbReference>
<dbReference type="Proteomes" id="UP000217696">
    <property type="component" value="Chromosome"/>
</dbReference>
<dbReference type="KEGG" id="asoc:CB4_03119"/>
<dbReference type="AlphaFoldDB" id="A0A0U5BL79"/>
<dbReference type="EMBL" id="AP017312">
    <property type="protein sequence ID" value="BAU28942.1"/>
    <property type="molecule type" value="Genomic_DNA"/>
</dbReference>
<dbReference type="SUPFAM" id="SSF55166">
    <property type="entry name" value="Hedgehog/DD-peptidase"/>
    <property type="match status" value="1"/>
</dbReference>
<dbReference type="InterPro" id="IPR052179">
    <property type="entry name" value="DD-CPase-like"/>
</dbReference>
<dbReference type="RefSeq" id="WP_096466634.1">
    <property type="nucleotide sequence ID" value="NZ_AP017312.1"/>
</dbReference>
<dbReference type="InterPro" id="IPR009045">
    <property type="entry name" value="Zn_M74/Hedgehog-like"/>
</dbReference>
<dbReference type="GO" id="GO:0008233">
    <property type="term" value="F:peptidase activity"/>
    <property type="evidence" value="ECO:0007669"/>
    <property type="project" value="InterPro"/>
</dbReference>
<sequence>MIITWEWLVKKNSRLNDTNVHPTVRQKAWDAIFELWNKGIYVLITQGYRSIAEQNDLYAQGRTKLGKIVTNAKGGQSYHNFGLALDFALYIKGGADISWDEKADFNGDRAADWLQVVQAFKARGFAWGGDFRSFKDTPHVEMIFGLNYRQLSSGSKPPQGPSIVTIPTECKQTTSKTNSLPNCFVVVNGAKLLATGIMCDNLSYLPVRAVGNATGVPVGFENGKALLGKGALQTTLVVGDTGYAHAREIADVLGYKVDWDGKTQTVSLTKGAR</sequence>
<dbReference type="Pfam" id="PF13539">
    <property type="entry name" value="Peptidase_M15_4"/>
    <property type="match status" value="1"/>
</dbReference>
<evidence type="ECO:0000313" key="2">
    <source>
        <dbReference type="Proteomes" id="UP000217696"/>
    </source>
</evidence>
<organism evidence="1 2">
    <name type="scientific">Aneurinibacillus soli</name>
    <dbReference type="NCBI Taxonomy" id="1500254"/>
    <lineage>
        <taxon>Bacteria</taxon>
        <taxon>Bacillati</taxon>
        <taxon>Bacillota</taxon>
        <taxon>Bacilli</taxon>
        <taxon>Bacillales</taxon>
        <taxon>Paenibacillaceae</taxon>
        <taxon>Aneurinibacillus group</taxon>
        <taxon>Aneurinibacillus</taxon>
    </lineage>
</organism>
<dbReference type="InterPro" id="IPR039561">
    <property type="entry name" value="Peptidase_M15C"/>
</dbReference>
<dbReference type="PANTHER" id="PTHR34385">
    <property type="entry name" value="D-ALANYL-D-ALANINE CARBOXYPEPTIDASE"/>
    <property type="match status" value="1"/>
</dbReference>
<dbReference type="EC" id="3.4.-.-" evidence="1"/>